<feature type="transmembrane region" description="Helical" evidence="1">
    <location>
        <begin position="130"/>
        <end position="149"/>
    </location>
</feature>
<keyword evidence="1" id="KW-1133">Transmembrane helix</keyword>
<keyword evidence="1" id="KW-0472">Membrane</keyword>
<feature type="domain" description="DUF4126" evidence="2">
    <location>
        <begin position="7"/>
        <end position="147"/>
    </location>
</feature>
<evidence type="ECO:0000259" key="2">
    <source>
        <dbReference type="Pfam" id="PF13548"/>
    </source>
</evidence>
<comment type="caution">
    <text evidence="3">The sequence shown here is derived from an EMBL/GenBank/DDBJ whole genome shotgun (WGS) entry which is preliminary data.</text>
</comment>
<dbReference type="Pfam" id="PF13548">
    <property type="entry name" value="DUF4126"/>
    <property type="match status" value="1"/>
</dbReference>
<dbReference type="Proteomes" id="UP001161406">
    <property type="component" value="Unassembled WGS sequence"/>
</dbReference>
<dbReference type="InterPro" id="IPR025196">
    <property type="entry name" value="DUF4126"/>
</dbReference>
<dbReference type="EMBL" id="BSNG01000001">
    <property type="protein sequence ID" value="GLQ08818.1"/>
    <property type="molecule type" value="Genomic_DNA"/>
</dbReference>
<keyword evidence="4" id="KW-1185">Reference proteome</keyword>
<keyword evidence="1" id="KW-0812">Transmembrane</keyword>
<proteinExistence type="predicted"/>
<reference evidence="3" key="1">
    <citation type="journal article" date="2014" name="Int. J. Syst. Evol. Microbiol.">
        <title>Complete genome of a new Firmicutes species belonging to the dominant human colonic microbiota ('Ruminococcus bicirculans') reveals two chromosomes and a selective capacity to utilize plant glucans.</title>
        <authorList>
            <consortium name="NISC Comparative Sequencing Program"/>
            <person name="Wegmann U."/>
            <person name="Louis P."/>
            <person name="Goesmann A."/>
            <person name="Henrissat B."/>
            <person name="Duncan S.H."/>
            <person name="Flint H.J."/>
        </authorList>
    </citation>
    <scope>NUCLEOTIDE SEQUENCE</scope>
    <source>
        <strain evidence="3">NBRC 103855</strain>
    </source>
</reference>
<evidence type="ECO:0000256" key="1">
    <source>
        <dbReference type="SAM" id="Phobius"/>
    </source>
</evidence>
<organism evidence="3 4">
    <name type="scientific">Devosia yakushimensis</name>
    <dbReference type="NCBI Taxonomy" id="470028"/>
    <lineage>
        <taxon>Bacteria</taxon>
        <taxon>Pseudomonadati</taxon>
        <taxon>Pseudomonadota</taxon>
        <taxon>Alphaproteobacteria</taxon>
        <taxon>Hyphomicrobiales</taxon>
        <taxon>Devosiaceae</taxon>
        <taxon>Devosia</taxon>
    </lineage>
</organism>
<evidence type="ECO:0000313" key="4">
    <source>
        <dbReference type="Proteomes" id="UP001161406"/>
    </source>
</evidence>
<sequence>MIYVFAVLIGVVAGLRAMTPLAAISWGAYLGWLDFSGTAFSFIGALPTVIILTIVAIAELVSDQLPNTPSRKVPMQFGARIVLGALSGALLLPGNWIIGAILGAVGAVLGTLGGAEARSRLAASFGSDRPAALLEDAVAIIAALLIVYLV</sequence>
<gene>
    <name evidence="3" type="ORF">GCM10007913_07500</name>
</gene>
<protein>
    <submittedName>
        <fullName evidence="3">Membrane protein</fullName>
    </submittedName>
</protein>
<dbReference type="RefSeq" id="WP_284388044.1">
    <property type="nucleotide sequence ID" value="NZ_BSNG01000001.1"/>
</dbReference>
<accession>A0ABQ5UB15</accession>
<name>A0ABQ5UB15_9HYPH</name>
<feature type="transmembrane region" description="Helical" evidence="1">
    <location>
        <begin position="39"/>
        <end position="61"/>
    </location>
</feature>
<reference evidence="3" key="2">
    <citation type="submission" date="2023-01" db="EMBL/GenBank/DDBJ databases">
        <title>Draft genome sequence of Devosia yakushimensis strain NBRC 103855.</title>
        <authorList>
            <person name="Sun Q."/>
            <person name="Mori K."/>
        </authorList>
    </citation>
    <scope>NUCLEOTIDE SEQUENCE</scope>
    <source>
        <strain evidence="3">NBRC 103855</strain>
    </source>
</reference>
<feature type="transmembrane region" description="Helical" evidence="1">
    <location>
        <begin position="81"/>
        <end position="110"/>
    </location>
</feature>
<evidence type="ECO:0000313" key="3">
    <source>
        <dbReference type="EMBL" id="GLQ08818.1"/>
    </source>
</evidence>